<dbReference type="InterPro" id="IPR036285">
    <property type="entry name" value="PRP4-like_sf"/>
</dbReference>
<evidence type="ECO:0000256" key="4">
    <source>
        <dbReference type="ARBA" id="ARBA00022664"/>
    </source>
</evidence>
<comment type="caution">
    <text evidence="10">The sequence shown here is derived from an EMBL/GenBank/DDBJ whole genome shotgun (WGS) entry which is preliminary data.</text>
</comment>
<dbReference type="PANTHER" id="PTHR13007">
    <property type="entry name" value="PRE-MRNA SPLICING FACTOR-RELATED"/>
    <property type="match status" value="1"/>
</dbReference>
<proteinExistence type="inferred from homology"/>
<dbReference type="Pfam" id="PF02840">
    <property type="entry name" value="Prp18"/>
    <property type="match status" value="1"/>
</dbReference>
<evidence type="ECO:0000256" key="8">
    <source>
        <dbReference type="SAM" id="MobiDB-lite"/>
    </source>
</evidence>
<dbReference type="GO" id="GO:0046540">
    <property type="term" value="C:U4/U6 x U5 tri-snRNP complex"/>
    <property type="evidence" value="ECO:0007669"/>
    <property type="project" value="TreeGrafter"/>
</dbReference>
<sequence>MEALKAEIERKRKAKEALVEPLRAQGKKWVRRGEIEAQEAERYRQGQLAKAADRQPPPPAPTRAHVDGAAATHAAAAAAPAAADEAAPRASAPLADAVVRKRLRTLGEPIALFGEEPGARHARYFLVADRLGQAHNADDDLRKGQLVNERQKYARLLDDQTARAGAQSAEALATLPPGAATAGLAKDDGAAAVGADADGGTASGAPPSGARSSAAARCEVLVQLDGLFPAALSKRAAPPTAVAGKSAEPPSAACAKAPAVAAAAGAAPAAGGGALGAASAEVIAVLRTMHTLLGEWARELDGRSDEERRTVRAKQTALTFAETARNLKPLVAQLLSARVPSDLLMHIVKIFKHVDAREYKLATDAYILAAIGNAAWPIGVTMVGIHSRSAREKIQATHTAHVMNDETQRKYLQGVKRLITFAQKAHPTLPSQMVLHWNYDKSRAAEAGNGA</sequence>
<accession>A0A8J5XFX6</accession>
<dbReference type="InterPro" id="IPR014906">
    <property type="entry name" value="PRP4-like"/>
</dbReference>
<dbReference type="Gene3D" id="4.10.280.110">
    <property type="entry name" value="Pre-mRNA processing factor 4 domain"/>
    <property type="match status" value="1"/>
</dbReference>
<dbReference type="OrthoDB" id="10261918at2759"/>
<dbReference type="PANTHER" id="PTHR13007:SF19">
    <property type="entry name" value="PRE-MRNA-SPLICING FACTOR 18"/>
    <property type="match status" value="1"/>
</dbReference>
<dbReference type="Gene3D" id="1.20.940.10">
    <property type="entry name" value="Functional domain of the splicing factor Prp18"/>
    <property type="match status" value="1"/>
</dbReference>
<evidence type="ECO:0000313" key="10">
    <source>
        <dbReference type="EMBL" id="KAG8462195.1"/>
    </source>
</evidence>
<dbReference type="GO" id="GO:0005682">
    <property type="term" value="C:U5 snRNP"/>
    <property type="evidence" value="ECO:0007669"/>
    <property type="project" value="TreeGrafter"/>
</dbReference>
<name>A0A8J5XFX6_DIALT</name>
<dbReference type="Proteomes" id="UP000751190">
    <property type="component" value="Unassembled WGS sequence"/>
</dbReference>
<keyword evidence="11" id="KW-1185">Reference proteome</keyword>
<feature type="domain" description="Pre-mRNA processing factor 4 (PRP4)-like" evidence="9">
    <location>
        <begin position="94"/>
        <end position="143"/>
    </location>
</feature>
<dbReference type="AlphaFoldDB" id="A0A8J5XFX6"/>
<evidence type="ECO:0000256" key="3">
    <source>
        <dbReference type="ARBA" id="ARBA00018242"/>
    </source>
</evidence>
<dbReference type="InterPro" id="IPR039979">
    <property type="entry name" value="PRPF18"/>
</dbReference>
<dbReference type="InterPro" id="IPR004098">
    <property type="entry name" value="Prp18"/>
</dbReference>
<evidence type="ECO:0000259" key="9">
    <source>
        <dbReference type="SMART" id="SM00500"/>
    </source>
</evidence>
<evidence type="ECO:0000256" key="7">
    <source>
        <dbReference type="ARBA" id="ARBA00023242"/>
    </source>
</evidence>
<dbReference type="GO" id="GO:0071021">
    <property type="term" value="C:U2-type post-spliceosomal complex"/>
    <property type="evidence" value="ECO:0007669"/>
    <property type="project" value="TreeGrafter"/>
</dbReference>
<evidence type="ECO:0000256" key="1">
    <source>
        <dbReference type="ARBA" id="ARBA00004123"/>
    </source>
</evidence>
<evidence type="ECO:0000256" key="5">
    <source>
        <dbReference type="ARBA" id="ARBA00022728"/>
    </source>
</evidence>
<reference evidence="10" key="1">
    <citation type="submission" date="2021-05" db="EMBL/GenBank/DDBJ databases">
        <title>The genome of the haptophyte Pavlova lutheri (Diacronema luteri, Pavlovales) - a model for lipid biosynthesis in eukaryotic algae.</title>
        <authorList>
            <person name="Hulatt C.J."/>
            <person name="Posewitz M.C."/>
        </authorList>
    </citation>
    <scope>NUCLEOTIDE SEQUENCE</scope>
    <source>
        <strain evidence="10">NIVA-4/92</strain>
    </source>
</reference>
<keyword evidence="5" id="KW-0747">Spliceosome</keyword>
<keyword evidence="6" id="KW-0508">mRNA splicing</keyword>
<keyword evidence="7" id="KW-0539">Nucleus</keyword>
<dbReference type="SMART" id="SM00500">
    <property type="entry name" value="SFM"/>
    <property type="match status" value="1"/>
</dbReference>
<feature type="region of interest" description="Disordered" evidence="8">
    <location>
        <begin position="41"/>
        <end position="73"/>
    </location>
</feature>
<gene>
    <name evidence="10" type="ORF">KFE25_011645</name>
</gene>
<evidence type="ECO:0000256" key="2">
    <source>
        <dbReference type="ARBA" id="ARBA00008137"/>
    </source>
</evidence>
<evidence type="ECO:0000313" key="11">
    <source>
        <dbReference type="Proteomes" id="UP000751190"/>
    </source>
</evidence>
<dbReference type="EMBL" id="JAGTXO010000022">
    <property type="protein sequence ID" value="KAG8462195.1"/>
    <property type="molecule type" value="Genomic_DNA"/>
</dbReference>
<organism evidence="10 11">
    <name type="scientific">Diacronema lutheri</name>
    <name type="common">Unicellular marine alga</name>
    <name type="synonym">Monochrysis lutheri</name>
    <dbReference type="NCBI Taxonomy" id="2081491"/>
    <lineage>
        <taxon>Eukaryota</taxon>
        <taxon>Haptista</taxon>
        <taxon>Haptophyta</taxon>
        <taxon>Pavlovophyceae</taxon>
        <taxon>Pavlovales</taxon>
        <taxon>Pavlovaceae</taxon>
        <taxon>Diacronema</taxon>
    </lineage>
</organism>
<evidence type="ECO:0000256" key="6">
    <source>
        <dbReference type="ARBA" id="ARBA00023187"/>
    </source>
</evidence>
<dbReference type="Pfam" id="PF08799">
    <property type="entry name" value="PRP4"/>
    <property type="match status" value="1"/>
</dbReference>
<keyword evidence="4" id="KW-0507">mRNA processing</keyword>
<dbReference type="GO" id="GO:0000350">
    <property type="term" value="P:generation of catalytic spliceosome for second transesterification step"/>
    <property type="evidence" value="ECO:0007669"/>
    <property type="project" value="TreeGrafter"/>
</dbReference>
<comment type="similarity">
    <text evidence="2">Belongs to the PRP18 family.</text>
</comment>
<comment type="subcellular location">
    <subcellularLocation>
        <location evidence="1">Nucleus</location>
    </subcellularLocation>
</comment>
<dbReference type="SUPFAM" id="SSF47938">
    <property type="entry name" value="Functional domain of the splicing factor Prp18"/>
    <property type="match status" value="1"/>
</dbReference>
<dbReference type="SUPFAM" id="SSF158230">
    <property type="entry name" value="PRP4-like"/>
    <property type="match status" value="1"/>
</dbReference>
<protein>
    <recommendedName>
        <fullName evidence="3">Pre-mRNA-splicing factor 18</fullName>
    </recommendedName>
</protein>